<dbReference type="Gene3D" id="1.25.40.10">
    <property type="entry name" value="Tetratricopeptide repeat domain"/>
    <property type="match status" value="2"/>
</dbReference>
<protein>
    <recommendedName>
        <fullName evidence="4">Outer membrane lipoprotein BamD-like domain-containing protein</fullName>
    </recommendedName>
</protein>
<evidence type="ECO:0000313" key="2">
    <source>
        <dbReference type="EMBL" id="GAA4025352.1"/>
    </source>
</evidence>
<keyword evidence="1" id="KW-0732">Signal</keyword>
<comment type="caution">
    <text evidence="2">The sequence shown here is derived from an EMBL/GenBank/DDBJ whole genome shotgun (WGS) entry which is preliminary data.</text>
</comment>
<keyword evidence="3" id="KW-1185">Reference proteome</keyword>
<evidence type="ECO:0000313" key="3">
    <source>
        <dbReference type="Proteomes" id="UP001501353"/>
    </source>
</evidence>
<organism evidence="2 3">
    <name type="scientific">Actimicrobium antarcticum</name>
    <dbReference type="NCBI Taxonomy" id="1051899"/>
    <lineage>
        <taxon>Bacteria</taxon>
        <taxon>Pseudomonadati</taxon>
        <taxon>Pseudomonadota</taxon>
        <taxon>Betaproteobacteria</taxon>
        <taxon>Burkholderiales</taxon>
        <taxon>Oxalobacteraceae</taxon>
        <taxon>Actimicrobium</taxon>
    </lineage>
</organism>
<gene>
    <name evidence="2" type="ORF">GCM10022212_23820</name>
</gene>
<feature type="signal peptide" evidence="1">
    <location>
        <begin position="1"/>
        <end position="20"/>
    </location>
</feature>
<dbReference type="InterPro" id="IPR011990">
    <property type="entry name" value="TPR-like_helical_dom_sf"/>
</dbReference>
<evidence type="ECO:0008006" key="4">
    <source>
        <dbReference type="Google" id="ProtNLM"/>
    </source>
</evidence>
<dbReference type="EMBL" id="BAAAZE010000008">
    <property type="protein sequence ID" value="GAA4025352.1"/>
    <property type="molecule type" value="Genomic_DNA"/>
</dbReference>
<evidence type="ECO:0000256" key="1">
    <source>
        <dbReference type="SAM" id="SignalP"/>
    </source>
</evidence>
<reference evidence="3" key="1">
    <citation type="journal article" date="2019" name="Int. J. Syst. Evol. Microbiol.">
        <title>The Global Catalogue of Microorganisms (GCM) 10K type strain sequencing project: providing services to taxonomists for standard genome sequencing and annotation.</title>
        <authorList>
            <consortium name="The Broad Institute Genomics Platform"/>
            <consortium name="The Broad Institute Genome Sequencing Center for Infectious Disease"/>
            <person name="Wu L."/>
            <person name="Ma J."/>
        </authorList>
    </citation>
    <scope>NUCLEOTIDE SEQUENCE [LARGE SCALE GENOMIC DNA]</scope>
    <source>
        <strain evidence="3">JCM 16673</strain>
    </source>
</reference>
<sequence length="392" mass="43074">MPLGLLLFLACLSVFAQAHAAPRIPAADNVVLERLPFRPNDPIAREMSELRTTLRKNPRDQDAALKLAQRYYGLVAEEGDPRYIGYAQAALAPWWTMAEPPVEIQVMRASLAQFNHNFSGAVSDLNNIIARYPQHAQARALRATIHMVQARYPEARIDCQALRGLTDDVIATGCSAMVDGLTGKAQAAYDTLLAEFSRHPEARPDEQLWVLLRLAEISQRIGHVEIAEKHFKQALALNISDTFMLAAYADLLLDQHRPAEVVALLKDRTRSDVLLLRLVFAERTLKLSAAGAREATLAARYAAAQLRGDTVHQQEEARFALAVEGNPGKALGLALENWKVQLEPRDARIVLEAALAAGKPAAAQPVLDWLSASGNEDRTLRTLAQQIKGAAQ</sequence>
<dbReference type="RefSeq" id="WP_344763527.1">
    <property type="nucleotide sequence ID" value="NZ_BAAAZE010000008.1"/>
</dbReference>
<dbReference type="Proteomes" id="UP001501353">
    <property type="component" value="Unassembled WGS sequence"/>
</dbReference>
<accession>A0ABP7TEY7</accession>
<feature type="chain" id="PRO_5045667602" description="Outer membrane lipoprotein BamD-like domain-containing protein" evidence="1">
    <location>
        <begin position="21"/>
        <end position="392"/>
    </location>
</feature>
<name>A0ABP7TEY7_9BURK</name>
<proteinExistence type="predicted"/>
<dbReference type="SUPFAM" id="SSF48452">
    <property type="entry name" value="TPR-like"/>
    <property type="match status" value="1"/>
</dbReference>